<dbReference type="InterPro" id="IPR036237">
    <property type="entry name" value="Xyl_isomerase-like_sf"/>
</dbReference>
<keyword evidence="5" id="KW-0378">Hydrolase</keyword>
<keyword evidence="6" id="KW-0234">DNA repair</keyword>
<dbReference type="RefSeq" id="WP_133626721.1">
    <property type="nucleotide sequence ID" value="NZ_SOAZ01000001.1"/>
</dbReference>
<dbReference type="Pfam" id="PF03851">
    <property type="entry name" value="UvdE"/>
    <property type="match status" value="1"/>
</dbReference>
<dbReference type="Gene3D" id="3.20.20.150">
    <property type="entry name" value="Divalent-metal-dependent TIM barrel enzymes"/>
    <property type="match status" value="1"/>
</dbReference>
<reference evidence="7 8" key="1">
    <citation type="submission" date="2019-03" db="EMBL/GenBank/DDBJ databases">
        <title>Genomic Encyclopedia of Type Strains, Phase IV (KMG-IV): sequencing the most valuable type-strain genomes for metagenomic binning, comparative biology and taxonomic classification.</title>
        <authorList>
            <person name="Goeker M."/>
        </authorList>
    </citation>
    <scope>NUCLEOTIDE SEQUENCE [LARGE SCALE GENOMIC DNA]</scope>
    <source>
        <strain evidence="7 8">DSM 24455</strain>
    </source>
</reference>
<evidence type="ECO:0000256" key="4">
    <source>
        <dbReference type="ARBA" id="ARBA00022769"/>
    </source>
</evidence>
<dbReference type="GO" id="GO:0009411">
    <property type="term" value="P:response to UV"/>
    <property type="evidence" value="ECO:0007669"/>
    <property type="project" value="InterPro"/>
</dbReference>
<gene>
    <name evidence="7" type="ORF">EDD71_10119</name>
</gene>
<dbReference type="OrthoDB" id="9782576at2"/>
<evidence type="ECO:0000256" key="6">
    <source>
        <dbReference type="ARBA" id="ARBA00023204"/>
    </source>
</evidence>
<proteinExistence type="predicted"/>
<name>A0A4V3EUL1_9CLOT</name>
<evidence type="ECO:0000256" key="2">
    <source>
        <dbReference type="ARBA" id="ARBA00022759"/>
    </source>
</evidence>
<dbReference type="PANTHER" id="PTHR31290">
    <property type="entry name" value="UV-DAMAGE ENDONUCLEASE"/>
    <property type="match status" value="1"/>
</dbReference>
<dbReference type="GO" id="GO:0004519">
    <property type="term" value="F:endonuclease activity"/>
    <property type="evidence" value="ECO:0007669"/>
    <property type="project" value="UniProtKB-KW"/>
</dbReference>
<protein>
    <submittedName>
        <fullName evidence="7">UV-damage endonuclease</fullName>
    </submittedName>
</protein>
<dbReference type="EMBL" id="SOAZ01000001">
    <property type="protein sequence ID" value="TDT63595.1"/>
    <property type="molecule type" value="Genomic_DNA"/>
</dbReference>
<evidence type="ECO:0000313" key="7">
    <source>
        <dbReference type="EMBL" id="TDT63595.1"/>
    </source>
</evidence>
<keyword evidence="2 7" id="KW-0255">Endonuclease</keyword>
<dbReference type="GO" id="GO:0006289">
    <property type="term" value="P:nucleotide-excision repair"/>
    <property type="evidence" value="ECO:0007669"/>
    <property type="project" value="InterPro"/>
</dbReference>
<comment type="caution">
    <text evidence="7">The sequence shown here is derived from an EMBL/GenBank/DDBJ whole genome shotgun (WGS) entry which is preliminary data.</text>
</comment>
<evidence type="ECO:0000313" key="8">
    <source>
        <dbReference type="Proteomes" id="UP000295325"/>
    </source>
</evidence>
<dbReference type="GO" id="GO:0016787">
    <property type="term" value="F:hydrolase activity"/>
    <property type="evidence" value="ECO:0007669"/>
    <property type="project" value="UniProtKB-KW"/>
</dbReference>
<accession>A0A4V3EUL1</accession>
<organism evidence="7 8">
    <name type="scientific">Fonticella tunisiensis</name>
    <dbReference type="NCBI Taxonomy" id="1096341"/>
    <lineage>
        <taxon>Bacteria</taxon>
        <taxon>Bacillati</taxon>
        <taxon>Bacillota</taxon>
        <taxon>Clostridia</taxon>
        <taxon>Eubacteriales</taxon>
        <taxon>Clostridiaceae</taxon>
        <taxon>Fonticella</taxon>
    </lineage>
</organism>
<evidence type="ECO:0000256" key="5">
    <source>
        <dbReference type="ARBA" id="ARBA00022801"/>
    </source>
</evidence>
<sequence>MIINLGYVAISMKLKDLSPNKTITLKNLVKIDREHWEVKVESLAKQNIANTIKILRYNNAYGIKLYRFTSKLIPLVTHPEFSAWNWKEIFKSEFQELGSVVKETNSRVSTHPDHFTLINSPRKDVMDASIKDLDYHCSMFELMNLGYEYKMVIHVGGMYKNKEYSIKRFYDGFFQLEDRIKKRLILENDDKIYNVEDVLTICNNLKIPMVVDIHHDMCNPSKYKLIDIIDDIFSTWKDEKFHPKIHFSSPKCEKEIRSHHEYINSQEFINFLNGIRGKVGNFDVMLEAKNKDLAVFKLMEDLSGYDHIKKVGDATIEVN</sequence>
<dbReference type="PANTHER" id="PTHR31290:SF5">
    <property type="entry name" value="UV-DAMAGE ENDONUCLEASE"/>
    <property type="match status" value="1"/>
</dbReference>
<keyword evidence="3" id="KW-0227">DNA damage</keyword>
<keyword evidence="8" id="KW-1185">Reference proteome</keyword>
<dbReference type="AlphaFoldDB" id="A0A4V3EUL1"/>
<keyword evidence="4" id="KW-0228">DNA excision</keyword>
<keyword evidence="1" id="KW-0540">Nuclease</keyword>
<evidence type="ECO:0000256" key="3">
    <source>
        <dbReference type="ARBA" id="ARBA00022763"/>
    </source>
</evidence>
<dbReference type="NCBIfam" id="TIGR00629">
    <property type="entry name" value="uvde"/>
    <property type="match status" value="1"/>
</dbReference>
<dbReference type="SUPFAM" id="SSF51658">
    <property type="entry name" value="Xylose isomerase-like"/>
    <property type="match status" value="1"/>
</dbReference>
<evidence type="ECO:0000256" key="1">
    <source>
        <dbReference type="ARBA" id="ARBA00022722"/>
    </source>
</evidence>
<dbReference type="InterPro" id="IPR004601">
    <property type="entry name" value="UvdE"/>
</dbReference>
<dbReference type="Proteomes" id="UP000295325">
    <property type="component" value="Unassembled WGS sequence"/>
</dbReference>